<proteinExistence type="predicted"/>
<sequence>MKKYYALVSILVFTGLLMIGCSSNDATEDTQENIEENNRETSSQSIENKPDFTEIHELEQDRDISRELMSINYDGSIVFFNLEDTSGDDKIKTPYFYYDEELIDASSVGDFTECRFRLYESDTTNATGKCKDPDGTRVAVVYDVANNTITHATDNDRILYPLNDGRVLFTIEYGHDGTIYELTENGTEPFIEIDDIPSILDISYDQDAEVFFIDGANDDYWNAYVYDTTSEEGPVLFREVADDDEATTVEGNISPDGKYIFYRYRGITSGKHYNYNEHYIYNRETEEEIGLGQGFSLNFVRPNGWVIDDVRKYGQVIYNVHTDKWLAPEEADINFTDSTYANQYISEEDKEHFRGTTVAAISGDGETVLLLDSFYPLGEDKYTKLKTMATDDYINFLEENDVEIDFEPSPFDEKGA</sequence>
<protein>
    <submittedName>
        <fullName evidence="1">Uncharacterized protein</fullName>
    </submittedName>
</protein>
<keyword evidence="2" id="KW-1185">Reference proteome</keyword>
<accession>A0ACC6M346</accession>
<dbReference type="Proteomes" id="UP001277972">
    <property type="component" value="Unassembled WGS sequence"/>
</dbReference>
<organism evidence="1 2">
    <name type="scientific">Gracilibacillus pellucidus</name>
    <dbReference type="NCBI Taxonomy" id="3095368"/>
    <lineage>
        <taxon>Bacteria</taxon>
        <taxon>Bacillati</taxon>
        <taxon>Bacillota</taxon>
        <taxon>Bacilli</taxon>
        <taxon>Bacillales</taxon>
        <taxon>Bacillaceae</taxon>
        <taxon>Gracilibacillus</taxon>
    </lineage>
</organism>
<evidence type="ECO:0000313" key="1">
    <source>
        <dbReference type="EMBL" id="MDX8045318.1"/>
    </source>
</evidence>
<reference evidence="1" key="1">
    <citation type="submission" date="2023-11" db="EMBL/GenBank/DDBJ databases">
        <title>Gracilibacillus pellucida a moderately halophilic bacterium isolated from saline soil in Xinjiang province.</title>
        <authorList>
            <person name="Zhang Z."/>
            <person name="Tan F."/>
            <person name="Wang Y."/>
            <person name="Xia M."/>
        </authorList>
    </citation>
    <scope>NUCLEOTIDE SEQUENCE</scope>
    <source>
        <strain evidence="1">S3-1-1</strain>
    </source>
</reference>
<comment type="caution">
    <text evidence="1">The sequence shown here is derived from an EMBL/GenBank/DDBJ whole genome shotgun (WGS) entry which is preliminary data.</text>
</comment>
<gene>
    <name evidence="1" type="ORF">SH601_04885</name>
</gene>
<name>A0ACC6M346_9BACI</name>
<evidence type="ECO:0000313" key="2">
    <source>
        <dbReference type="Proteomes" id="UP001277972"/>
    </source>
</evidence>
<dbReference type="EMBL" id="JAWZSR010000002">
    <property type="protein sequence ID" value="MDX8045318.1"/>
    <property type="molecule type" value="Genomic_DNA"/>
</dbReference>